<dbReference type="EMBL" id="DSEE01000428">
    <property type="protein sequence ID" value="HER40730.1"/>
    <property type="molecule type" value="Genomic_DNA"/>
</dbReference>
<feature type="signal peptide" evidence="1">
    <location>
        <begin position="1"/>
        <end position="22"/>
    </location>
</feature>
<accession>A0A7C2QZF5</accession>
<keyword evidence="1" id="KW-0732">Signal</keyword>
<feature type="chain" id="PRO_5027781714" description="MG2 domain-containing protein" evidence="1">
    <location>
        <begin position="23"/>
        <end position="640"/>
    </location>
</feature>
<sequence>MKLLHNYFFFLSFFFITSPGIAQNENLTDTYSEYFRLNSESLYLHLNKTEFLPNETLRFAAYSYYTEYQQPSLPTTNLHVSIYDKNGTFLESKVIYMQTGFGSGFMELDPEIYKEGEYLIRATTNYLKNFNEDLSFLQKFKISREKKEQEIDQYELQVFPEGGNLITGIENTIGVSLTNPAGKGMTYKGRLFNGNGDSLQLFEANTLGYSKLSFTPSAAEEYYLEVTARNGEEYRLPIPKPSNDGLAMETNYSHLGDFIFSIKTNDNTYEKIKNDPFLFTIHQEGKMKTANFQVSDSLETVLTFSRSFMYPGINTITVFNKKNEPVLQRMVFNRPGVVQHEVNANILNVSADSITIELTAPQLKADHSLSLSVLPGNTGISSAENNIVSAFLLEPYLPAPVDNAGYYLQPSYDMRKKDHDLDLLLLTQRNGKYFWKDVFNNPPREKYLNEKGFTIQGKVKNDLNFKKYRLAVIAPAQNLYEISDLDSEGKFEIQNIFLLENSEISFNLINSKNERTPAEVRYQIIPKKQYKDLPKATLSQKELTSGQLDENNPFGDSGSELATVSLEEKKEKIENPAWHTEAAEDINHTFVIDYIRNKGFKIHEYFGVLQIYSKNLTLEKPNGISPIVTVNGMRLSRFYN</sequence>
<comment type="caution">
    <text evidence="2">The sequence shown here is derived from an EMBL/GenBank/DDBJ whole genome shotgun (WGS) entry which is preliminary data.</text>
</comment>
<organism evidence="2">
    <name type="scientific">Salinimicrobium catena</name>
    <dbReference type="NCBI Taxonomy" id="390640"/>
    <lineage>
        <taxon>Bacteria</taxon>
        <taxon>Pseudomonadati</taxon>
        <taxon>Bacteroidota</taxon>
        <taxon>Flavobacteriia</taxon>
        <taxon>Flavobacteriales</taxon>
        <taxon>Flavobacteriaceae</taxon>
        <taxon>Salinimicrobium</taxon>
    </lineage>
</organism>
<proteinExistence type="predicted"/>
<name>A0A7C2QZF5_9FLAO</name>
<dbReference type="Proteomes" id="UP000885753">
    <property type="component" value="Unassembled WGS sequence"/>
</dbReference>
<dbReference type="AlphaFoldDB" id="A0A7C2QZF5"/>
<evidence type="ECO:0000313" key="2">
    <source>
        <dbReference type="EMBL" id="HER40730.1"/>
    </source>
</evidence>
<evidence type="ECO:0000256" key="1">
    <source>
        <dbReference type="SAM" id="SignalP"/>
    </source>
</evidence>
<reference evidence="2" key="1">
    <citation type="journal article" date="2020" name="mSystems">
        <title>Genome- and Community-Level Interaction Insights into Carbon Utilization and Element Cycling Functions of Hydrothermarchaeota in Hydrothermal Sediment.</title>
        <authorList>
            <person name="Zhou Z."/>
            <person name="Liu Y."/>
            <person name="Xu W."/>
            <person name="Pan J."/>
            <person name="Luo Z.H."/>
            <person name="Li M."/>
        </authorList>
    </citation>
    <scope>NUCLEOTIDE SEQUENCE [LARGE SCALE GENOMIC DNA]</scope>
    <source>
        <strain evidence="2">SpSt-1235</strain>
    </source>
</reference>
<feature type="non-terminal residue" evidence="2">
    <location>
        <position position="640"/>
    </location>
</feature>
<gene>
    <name evidence="2" type="ORF">ENO10_05870</name>
</gene>
<protein>
    <recommendedName>
        <fullName evidence="3">MG2 domain-containing protein</fullName>
    </recommendedName>
</protein>
<evidence type="ECO:0008006" key="3">
    <source>
        <dbReference type="Google" id="ProtNLM"/>
    </source>
</evidence>